<dbReference type="InterPro" id="IPR041781">
    <property type="entry name" value="FRMD6-FERM_C"/>
</dbReference>
<dbReference type="InterPro" id="IPR011993">
    <property type="entry name" value="PH-like_dom_sf"/>
</dbReference>
<dbReference type="GO" id="GO:0035332">
    <property type="term" value="P:positive regulation of hippo signaling"/>
    <property type="evidence" value="ECO:0007669"/>
    <property type="project" value="TreeGrafter"/>
</dbReference>
<dbReference type="SMART" id="SM00295">
    <property type="entry name" value="B41"/>
    <property type="match status" value="1"/>
</dbReference>
<dbReference type="SUPFAM" id="SSF54236">
    <property type="entry name" value="Ubiquitin-like"/>
    <property type="match status" value="1"/>
</dbReference>
<dbReference type="InterPro" id="IPR019749">
    <property type="entry name" value="Band_41_domain"/>
</dbReference>
<proteinExistence type="predicted"/>
<dbReference type="EMBL" id="CANHGI010000005">
    <property type="protein sequence ID" value="CAI5450826.1"/>
    <property type="molecule type" value="Genomic_DNA"/>
</dbReference>
<dbReference type="Pfam" id="PF00373">
    <property type="entry name" value="FERM_M"/>
    <property type="match status" value="1"/>
</dbReference>
<dbReference type="InterPro" id="IPR047145">
    <property type="entry name" value="FRMD6-like"/>
</dbReference>
<gene>
    <name evidence="3" type="ORF">CAMP_LOCUS13463</name>
</gene>
<dbReference type="InterPro" id="IPR019748">
    <property type="entry name" value="FERM_central"/>
</dbReference>
<dbReference type="CDD" id="cd13185">
    <property type="entry name" value="FERM_C_FRMD1_FRMD6"/>
    <property type="match status" value="1"/>
</dbReference>
<dbReference type="Gene3D" id="2.30.29.30">
    <property type="entry name" value="Pleckstrin-homology domain (PH domain)/Phosphotyrosine-binding domain (PTB)"/>
    <property type="match status" value="1"/>
</dbReference>
<dbReference type="PROSITE" id="PS50057">
    <property type="entry name" value="FERM_3"/>
    <property type="match status" value="1"/>
</dbReference>
<name>A0A9P1IU69_9PELO</name>
<dbReference type="PANTHER" id="PTHR13429:SF5">
    <property type="entry name" value="PROTEIN EXPANDED"/>
    <property type="match status" value="1"/>
</dbReference>
<dbReference type="Pfam" id="PF09380">
    <property type="entry name" value="FERM_C"/>
    <property type="match status" value="1"/>
</dbReference>
<dbReference type="OrthoDB" id="5957665at2759"/>
<feature type="region of interest" description="Disordered" evidence="1">
    <location>
        <begin position="636"/>
        <end position="685"/>
    </location>
</feature>
<dbReference type="SUPFAM" id="SSF47031">
    <property type="entry name" value="Second domain of FERM"/>
    <property type="match status" value="1"/>
</dbReference>
<feature type="compositionally biased region" description="Low complexity" evidence="1">
    <location>
        <begin position="790"/>
        <end position="801"/>
    </location>
</feature>
<dbReference type="GO" id="GO:0098592">
    <property type="term" value="C:cytoplasmic side of apical plasma membrane"/>
    <property type="evidence" value="ECO:0007669"/>
    <property type="project" value="TreeGrafter"/>
</dbReference>
<evidence type="ECO:0000256" key="1">
    <source>
        <dbReference type="SAM" id="MobiDB-lite"/>
    </source>
</evidence>
<dbReference type="InterPro" id="IPR029071">
    <property type="entry name" value="Ubiquitin-like_domsf"/>
</dbReference>
<feature type="region of interest" description="Disordered" evidence="1">
    <location>
        <begin position="790"/>
        <end position="827"/>
    </location>
</feature>
<feature type="region of interest" description="Disordered" evidence="1">
    <location>
        <begin position="1"/>
        <end position="23"/>
    </location>
</feature>
<dbReference type="InterPro" id="IPR035963">
    <property type="entry name" value="FERM_2"/>
</dbReference>
<dbReference type="InterPro" id="IPR000299">
    <property type="entry name" value="FERM_domain"/>
</dbReference>
<sequence>MDSPSPRLLPHHLQQPSSSSFSADPEVFQSIHNIRPGQTFVSVQTLTKESFHIAVNAKTKVHDVLWKCGERLSLSEDKLFGLAFRQPTEGIGGDQPRHEYYFLDPAAKIMKYAHKQPRFANWHTKSTENRPILVLYFRVRVYLDQVGLLTCPKAREHYYLQLKDNFLDHWANRHCVSEERCWYMAALALIKDKGTEYLGYFRAEQYFPLWVINERGLEYIRNNLKAACADILNEGSDKAMDKFMIEAGRSPFALNCHLYGLRRHKMDSRDNAVLGINARGIEMCDISELGDRIPLRNLHWSKVQRLSFDRKKLTIIGSDGTKMSLYAQTENKAKYLLELCRAVHQTILVMSHLYATMAPPPKPYQEMSVDGISCSSTSGIGSGDHDKDSDSLSSIGDGNGRCHGSVSSKLRMRIKMDSNLDVKIEKMELEHIRQERAASQSSKASDESTPSTKFMTYHPVTESSSCATSSTHTVTTHETTRPSSIDNASQTVESSLIRNVDVNFNNKKRESLSVQQSIEHAIEDSSELSSERIQSSSIHDLRTSHSPPAQWKIPPMSPQFGGTRSETQIDNSADVWGQRPGRFVKKNSAGSKTAATINRVHSMPSHYHVNGVMKTTGVPLDESIYVPIIPQLNHAHSMNSSNRPRNPPPYEPISASSPPPMLSSGPLPAEAAGGQPSFPPASATQYNLDSSDIQKYPMMLQLLKDHQQTTMPKFYLAPKTHQRRPSSSCIDLTASTDAISYPLMSSVVQHRGEYLIDSAFVQQNALNGVITGGGGTGGIVKNSTNYISSNSNNISSTQQQQRVEQHNGNLHLPPPPPYQSQNQQMVN</sequence>
<dbReference type="CDD" id="cd14473">
    <property type="entry name" value="FERM_B-lobe"/>
    <property type="match status" value="1"/>
</dbReference>
<dbReference type="PANTHER" id="PTHR13429">
    <property type="entry name" value="FERM DOMAIN (PROTEIN4.1-EZRIN-RADIXIN-MOESIN) FAMILY"/>
    <property type="match status" value="1"/>
</dbReference>
<evidence type="ECO:0000313" key="3">
    <source>
        <dbReference type="EMBL" id="CAI5450826.1"/>
    </source>
</evidence>
<feature type="domain" description="FERM" evidence="2">
    <location>
        <begin position="39"/>
        <end position="351"/>
    </location>
</feature>
<dbReference type="InterPro" id="IPR018979">
    <property type="entry name" value="FERM_N"/>
</dbReference>
<feature type="region of interest" description="Disordered" evidence="1">
    <location>
        <begin position="375"/>
        <end position="409"/>
    </location>
</feature>
<dbReference type="InterPro" id="IPR018980">
    <property type="entry name" value="FERM_PH-like_C"/>
</dbReference>
<dbReference type="Pfam" id="PF09379">
    <property type="entry name" value="FERM_N"/>
    <property type="match status" value="1"/>
</dbReference>
<evidence type="ECO:0000313" key="4">
    <source>
        <dbReference type="Proteomes" id="UP001152747"/>
    </source>
</evidence>
<protein>
    <recommendedName>
        <fullName evidence="2">FERM domain-containing protein</fullName>
    </recommendedName>
</protein>
<dbReference type="SMART" id="SM01196">
    <property type="entry name" value="FERM_C"/>
    <property type="match status" value="1"/>
</dbReference>
<accession>A0A9P1IU69</accession>
<dbReference type="AlphaFoldDB" id="A0A9P1IU69"/>
<reference evidence="3" key="1">
    <citation type="submission" date="2022-11" db="EMBL/GenBank/DDBJ databases">
        <authorList>
            <person name="Kikuchi T."/>
        </authorList>
    </citation>
    <scope>NUCLEOTIDE SEQUENCE</scope>
    <source>
        <strain evidence="3">PS1010</strain>
    </source>
</reference>
<dbReference type="Proteomes" id="UP001152747">
    <property type="component" value="Unassembled WGS sequence"/>
</dbReference>
<feature type="compositionally biased region" description="Pro residues" evidence="1">
    <location>
        <begin position="645"/>
        <end position="661"/>
    </location>
</feature>
<comment type="caution">
    <text evidence="3">The sequence shown here is derived from an EMBL/GenBank/DDBJ whole genome shotgun (WGS) entry which is preliminary data.</text>
</comment>
<keyword evidence="4" id="KW-1185">Reference proteome</keyword>
<dbReference type="Gene3D" id="3.10.20.90">
    <property type="entry name" value="Phosphatidylinositol 3-kinase Catalytic Subunit, Chain A, domain 1"/>
    <property type="match status" value="1"/>
</dbReference>
<organism evidence="3 4">
    <name type="scientific">Caenorhabditis angaria</name>
    <dbReference type="NCBI Taxonomy" id="860376"/>
    <lineage>
        <taxon>Eukaryota</taxon>
        <taxon>Metazoa</taxon>
        <taxon>Ecdysozoa</taxon>
        <taxon>Nematoda</taxon>
        <taxon>Chromadorea</taxon>
        <taxon>Rhabditida</taxon>
        <taxon>Rhabditina</taxon>
        <taxon>Rhabditomorpha</taxon>
        <taxon>Rhabditoidea</taxon>
        <taxon>Rhabditidae</taxon>
        <taxon>Peloderinae</taxon>
        <taxon>Caenorhabditis</taxon>
    </lineage>
</organism>
<dbReference type="CDD" id="cd17101">
    <property type="entry name" value="FERM_F1_PTPN13_like"/>
    <property type="match status" value="1"/>
</dbReference>
<evidence type="ECO:0000259" key="2">
    <source>
        <dbReference type="PROSITE" id="PS50057"/>
    </source>
</evidence>
<dbReference type="SUPFAM" id="SSF50729">
    <property type="entry name" value="PH domain-like"/>
    <property type="match status" value="1"/>
</dbReference>